<dbReference type="PROSITE" id="PS01010">
    <property type="entry name" value="CRISP_2"/>
    <property type="match status" value="1"/>
</dbReference>
<sequence length="291" mass="32846">MVLRKKLSCLWTLGLCLVASKSSTKVPSIEDQSFKDQCIKAHNEMRSKVWPPAADVKYMTWDDGLAKVAKAWANKCRFEHNSCLSISYRCHPTFQFVGENIWLGGLSIFSPKFTVVAWFNETEFYDYNTLSCSKACGHYTQVVWANSYKVGCAVTMCPKLGGFETAIFICNYGPSGNFPNKPPYTKGVACSLCAEEETCKENLCLLLNEDFSAMSFSIPRFKQLSTMGFQESTAQAAKVIKNVINRKIVILVTVDLKNISDIKYFPYIPVVSFKNIINIIQKQNVIEESFR</sequence>
<proteinExistence type="inferred from homology"/>
<dbReference type="CDD" id="cd05385">
    <property type="entry name" value="CAP_GLIPR1-like"/>
    <property type="match status" value="1"/>
</dbReference>
<feature type="chain" id="PRO_5015515034" evidence="5">
    <location>
        <begin position="24"/>
        <end position="291"/>
    </location>
</feature>
<dbReference type="InterPro" id="IPR035940">
    <property type="entry name" value="CAP_sf"/>
</dbReference>
<dbReference type="SMART" id="SM00198">
    <property type="entry name" value="SCP"/>
    <property type="match status" value="1"/>
</dbReference>
<dbReference type="PANTHER" id="PTHR10334">
    <property type="entry name" value="CYSTEINE-RICH SECRETORY PROTEIN-RELATED"/>
    <property type="match status" value="1"/>
</dbReference>
<evidence type="ECO:0000256" key="3">
    <source>
        <dbReference type="ARBA" id="ARBA00022729"/>
    </source>
</evidence>
<keyword evidence="3 5" id="KW-0732">Signal</keyword>
<organism evidence="7 8">
    <name type="scientific">Leptonychotes weddellii</name>
    <name type="common">Weddell seal</name>
    <name type="synonym">Otaria weddellii</name>
    <dbReference type="NCBI Taxonomy" id="9713"/>
    <lineage>
        <taxon>Eukaryota</taxon>
        <taxon>Metazoa</taxon>
        <taxon>Chordata</taxon>
        <taxon>Craniata</taxon>
        <taxon>Vertebrata</taxon>
        <taxon>Euteleostomi</taxon>
        <taxon>Mammalia</taxon>
        <taxon>Eutheria</taxon>
        <taxon>Laurasiatheria</taxon>
        <taxon>Carnivora</taxon>
        <taxon>Caniformia</taxon>
        <taxon>Pinnipedia</taxon>
        <taxon>Phocidae</taxon>
        <taxon>Monachinae</taxon>
        <taxon>Lobodontini</taxon>
        <taxon>Leptonychotes</taxon>
    </lineage>
</organism>
<dbReference type="CTD" id="256710"/>
<dbReference type="GO" id="GO:0016020">
    <property type="term" value="C:membrane"/>
    <property type="evidence" value="ECO:0007669"/>
    <property type="project" value="UniProtKB-SubCell"/>
</dbReference>
<dbReference type="InterPro" id="IPR034121">
    <property type="entry name" value="SCP_GLIPR-1-like"/>
</dbReference>
<dbReference type="PRINTS" id="PR00837">
    <property type="entry name" value="V5TPXLIKE"/>
</dbReference>
<name>A0A2U3X9Y2_LEPWE</name>
<comment type="similarity">
    <text evidence="2">Belongs to the CRISP family.</text>
</comment>
<accession>A0A2U3X9Y2</accession>
<evidence type="ECO:0000256" key="5">
    <source>
        <dbReference type="SAM" id="SignalP"/>
    </source>
</evidence>
<keyword evidence="4" id="KW-0472">Membrane</keyword>
<dbReference type="FunFam" id="3.40.33.10:FF:000008">
    <property type="entry name" value="GLI pathogenesis-related 1 (Glioma)"/>
    <property type="match status" value="1"/>
</dbReference>
<dbReference type="SUPFAM" id="SSF55797">
    <property type="entry name" value="PR-1-like"/>
    <property type="match status" value="1"/>
</dbReference>
<evidence type="ECO:0000256" key="4">
    <source>
        <dbReference type="ARBA" id="ARBA00023136"/>
    </source>
</evidence>
<feature type="domain" description="SCP" evidence="6">
    <location>
        <begin position="33"/>
        <end position="180"/>
    </location>
</feature>
<evidence type="ECO:0000313" key="8">
    <source>
        <dbReference type="RefSeq" id="XP_006728294.1"/>
    </source>
</evidence>
<dbReference type="GO" id="GO:0005576">
    <property type="term" value="C:extracellular region"/>
    <property type="evidence" value="ECO:0007669"/>
    <property type="project" value="InterPro"/>
</dbReference>
<evidence type="ECO:0000256" key="1">
    <source>
        <dbReference type="ARBA" id="ARBA00004370"/>
    </source>
</evidence>
<dbReference type="AlphaFoldDB" id="A0A2U3X9Y2"/>
<feature type="signal peptide" evidence="5">
    <location>
        <begin position="1"/>
        <end position="23"/>
    </location>
</feature>
<keyword evidence="7" id="KW-1185">Reference proteome</keyword>
<reference evidence="8" key="1">
    <citation type="submission" date="2025-08" db="UniProtKB">
        <authorList>
            <consortium name="RefSeq"/>
        </authorList>
    </citation>
    <scope>IDENTIFICATION</scope>
    <source>
        <tissue evidence="8">Liver</tissue>
    </source>
</reference>
<dbReference type="Gene3D" id="3.40.33.10">
    <property type="entry name" value="CAP"/>
    <property type="match status" value="1"/>
</dbReference>
<dbReference type="KEGG" id="lww:102736518"/>
<dbReference type="InterPro" id="IPR001283">
    <property type="entry name" value="CRISP-related"/>
</dbReference>
<comment type="subcellular location">
    <subcellularLocation>
        <location evidence="1">Membrane</location>
    </subcellularLocation>
</comment>
<evidence type="ECO:0000313" key="7">
    <source>
        <dbReference type="Proteomes" id="UP000245341"/>
    </source>
</evidence>
<dbReference type="GeneID" id="102736518"/>
<dbReference type="PROSITE" id="PS01009">
    <property type="entry name" value="CRISP_1"/>
    <property type="match status" value="1"/>
</dbReference>
<dbReference type="InterPro" id="IPR014044">
    <property type="entry name" value="CAP_dom"/>
</dbReference>
<protein>
    <submittedName>
        <fullName evidence="8">GLIPR1-like protein 1</fullName>
    </submittedName>
</protein>
<dbReference type="Proteomes" id="UP000245341">
    <property type="component" value="Unplaced"/>
</dbReference>
<dbReference type="Pfam" id="PF00188">
    <property type="entry name" value="CAP"/>
    <property type="match status" value="1"/>
</dbReference>
<dbReference type="RefSeq" id="XP_006728294.1">
    <property type="nucleotide sequence ID" value="XM_006728231.1"/>
</dbReference>
<dbReference type="OrthoDB" id="43654at2759"/>
<gene>
    <name evidence="8" type="primary">GLIPR1L1</name>
</gene>
<dbReference type="InterPro" id="IPR018244">
    <property type="entry name" value="Allrgn_V5/Tpx1_CS"/>
</dbReference>
<evidence type="ECO:0000259" key="6">
    <source>
        <dbReference type="SMART" id="SM00198"/>
    </source>
</evidence>
<evidence type="ECO:0000256" key="2">
    <source>
        <dbReference type="ARBA" id="ARBA00009923"/>
    </source>
</evidence>